<dbReference type="GO" id="GO:0000976">
    <property type="term" value="F:transcription cis-regulatory region binding"/>
    <property type="evidence" value="ECO:0007669"/>
    <property type="project" value="TreeGrafter"/>
</dbReference>
<evidence type="ECO:0000256" key="10">
    <source>
        <dbReference type="PROSITE-ProRule" id="PRU00169"/>
    </source>
</evidence>
<dbReference type="EMBL" id="JAEMUK010000079">
    <property type="protein sequence ID" value="MBJ7544556.1"/>
    <property type="molecule type" value="Genomic_DNA"/>
</dbReference>
<dbReference type="Pfam" id="PF00486">
    <property type="entry name" value="Trans_reg_C"/>
    <property type="match status" value="1"/>
</dbReference>
<evidence type="ECO:0000313" key="15">
    <source>
        <dbReference type="Proteomes" id="UP000623250"/>
    </source>
</evidence>
<dbReference type="FunFam" id="1.10.10.10:FF:000099">
    <property type="entry name" value="Two-component system response regulator TorR"/>
    <property type="match status" value="1"/>
</dbReference>
<dbReference type="Pfam" id="PF00072">
    <property type="entry name" value="Response_reg"/>
    <property type="match status" value="1"/>
</dbReference>
<sequence>MASTPHILVVDDDRRIRTSLKRFLTDNGMRVTEVADGVAMFAAVEAGRFDLIVLDVMMPGEDGLSLCRRLRGTSKIPVVLLTAMSGETDRIIGLEIGADDYVCKPFSPRELLARIRAVLRRTGDAASETRVAGLTYVFENWRLDVVRRTLRNPEGALVDLTAGEHDLLLAFLERPQHVLTRDQLLDLARGRVASPFDRSIDVQVSRLRRKIEADPQTPELIKTVRSGGYIFCAPVAVEDTRQSA</sequence>
<dbReference type="InterPro" id="IPR016032">
    <property type="entry name" value="Sig_transdc_resp-reg_C-effctor"/>
</dbReference>
<evidence type="ECO:0000256" key="7">
    <source>
        <dbReference type="ARBA" id="ARBA00023159"/>
    </source>
</evidence>
<dbReference type="PANTHER" id="PTHR48111:SF4">
    <property type="entry name" value="DNA-BINDING DUAL TRANSCRIPTIONAL REGULATOR OMPR"/>
    <property type="match status" value="1"/>
</dbReference>
<dbReference type="InterPro" id="IPR001789">
    <property type="entry name" value="Sig_transdc_resp-reg_receiver"/>
</dbReference>
<evidence type="ECO:0000256" key="9">
    <source>
        <dbReference type="ARBA" id="ARBA00067337"/>
    </source>
</evidence>
<dbReference type="Gene3D" id="6.10.250.690">
    <property type="match status" value="1"/>
</dbReference>
<protein>
    <recommendedName>
        <fullName evidence="9">Regulatory protein VirG</fullName>
    </recommendedName>
</protein>
<name>A0A8I1KKT0_9HYPH</name>
<keyword evidence="6 11" id="KW-0238">DNA-binding</keyword>
<evidence type="ECO:0000259" key="12">
    <source>
        <dbReference type="PROSITE" id="PS50110"/>
    </source>
</evidence>
<dbReference type="InterPro" id="IPR039420">
    <property type="entry name" value="WalR-like"/>
</dbReference>
<keyword evidence="3 10" id="KW-0597">Phosphoprotein</keyword>
<dbReference type="InterPro" id="IPR001867">
    <property type="entry name" value="OmpR/PhoB-type_DNA-bd"/>
</dbReference>
<keyword evidence="8" id="KW-0804">Transcription</keyword>
<proteinExistence type="predicted"/>
<keyword evidence="7" id="KW-0010">Activator</keyword>
<dbReference type="InterPro" id="IPR011006">
    <property type="entry name" value="CheY-like_superfamily"/>
</dbReference>
<evidence type="ECO:0000256" key="3">
    <source>
        <dbReference type="ARBA" id="ARBA00022553"/>
    </source>
</evidence>
<keyword evidence="5" id="KW-0805">Transcription regulation</keyword>
<comment type="subcellular location">
    <subcellularLocation>
        <location evidence="1">Cytoplasm</location>
    </subcellularLocation>
</comment>
<dbReference type="AlphaFoldDB" id="A0A8I1KKT0"/>
<dbReference type="GO" id="GO:0005829">
    <property type="term" value="C:cytosol"/>
    <property type="evidence" value="ECO:0007669"/>
    <property type="project" value="TreeGrafter"/>
</dbReference>
<evidence type="ECO:0000313" key="14">
    <source>
        <dbReference type="EMBL" id="MBJ7544556.1"/>
    </source>
</evidence>
<dbReference type="PROSITE" id="PS51755">
    <property type="entry name" value="OMPR_PHOB"/>
    <property type="match status" value="1"/>
</dbReference>
<evidence type="ECO:0000256" key="2">
    <source>
        <dbReference type="ARBA" id="ARBA00022490"/>
    </source>
</evidence>
<dbReference type="GO" id="GO:0006355">
    <property type="term" value="P:regulation of DNA-templated transcription"/>
    <property type="evidence" value="ECO:0007669"/>
    <property type="project" value="InterPro"/>
</dbReference>
<dbReference type="Gene3D" id="1.10.10.10">
    <property type="entry name" value="Winged helix-like DNA-binding domain superfamily/Winged helix DNA-binding domain"/>
    <property type="match status" value="1"/>
</dbReference>
<keyword evidence="15" id="KW-1185">Reference proteome</keyword>
<dbReference type="CDD" id="cd17574">
    <property type="entry name" value="REC_OmpR"/>
    <property type="match status" value="1"/>
</dbReference>
<organism evidence="14 15">
    <name type="scientific">Rhodomicrobium udaipurense</name>
    <dbReference type="NCBI Taxonomy" id="1202716"/>
    <lineage>
        <taxon>Bacteria</taxon>
        <taxon>Pseudomonadati</taxon>
        <taxon>Pseudomonadota</taxon>
        <taxon>Alphaproteobacteria</taxon>
        <taxon>Hyphomicrobiales</taxon>
        <taxon>Hyphomicrobiaceae</taxon>
        <taxon>Rhodomicrobium</taxon>
    </lineage>
</organism>
<evidence type="ECO:0000256" key="1">
    <source>
        <dbReference type="ARBA" id="ARBA00004496"/>
    </source>
</evidence>
<dbReference type="SUPFAM" id="SSF52172">
    <property type="entry name" value="CheY-like"/>
    <property type="match status" value="1"/>
</dbReference>
<reference evidence="14 15" key="1">
    <citation type="submission" date="2020-12" db="EMBL/GenBank/DDBJ databases">
        <title>Revised draft genomes of Rhodomicrobium vannielii ATCC 17100 and Rhodomicrobium udaipurense JA643.</title>
        <authorList>
            <person name="Conners E.M."/>
            <person name="Davenport E.J."/>
            <person name="Bose A."/>
        </authorList>
    </citation>
    <scope>NUCLEOTIDE SEQUENCE [LARGE SCALE GENOMIC DNA]</scope>
    <source>
        <strain evidence="14 15">JA643</strain>
    </source>
</reference>
<feature type="modified residue" description="4-aspartylphosphate" evidence="10">
    <location>
        <position position="55"/>
    </location>
</feature>
<dbReference type="RefSeq" id="WP_013419050.1">
    <property type="nucleotide sequence ID" value="NZ_JAEMUK010000079.1"/>
</dbReference>
<dbReference type="SMART" id="SM00448">
    <property type="entry name" value="REC"/>
    <property type="match status" value="1"/>
</dbReference>
<feature type="domain" description="Response regulatory" evidence="12">
    <location>
        <begin position="6"/>
        <end position="119"/>
    </location>
</feature>
<evidence type="ECO:0000256" key="11">
    <source>
        <dbReference type="PROSITE-ProRule" id="PRU01091"/>
    </source>
</evidence>
<evidence type="ECO:0000256" key="4">
    <source>
        <dbReference type="ARBA" id="ARBA00023012"/>
    </source>
</evidence>
<dbReference type="PROSITE" id="PS50110">
    <property type="entry name" value="RESPONSE_REGULATORY"/>
    <property type="match status" value="1"/>
</dbReference>
<evidence type="ECO:0000259" key="13">
    <source>
        <dbReference type="PROSITE" id="PS51755"/>
    </source>
</evidence>
<comment type="caution">
    <text evidence="14">The sequence shown here is derived from an EMBL/GenBank/DDBJ whole genome shotgun (WGS) entry which is preliminary data.</text>
</comment>
<evidence type="ECO:0000256" key="5">
    <source>
        <dbReference type="ARBA" id="ARBA00023015"/>
    </source>
</evidence>
<dbReference type="SMART" id="SM00862">
    <property type="entry name" value="Trans_reg_C"/>
    <property type="match status" value="1"/>
</dbReference>
<accession>A0A8I1KKT0</accession>
<dbReference type="SUPFAM" id="SSF46894">
    <property type="entry name" value="C-terminal effector domain of the bipartite response regulators"/>
    <property type="match status" value="1"/>
</dbReference>
<keyword evidence="4" id="KW-0902">Two-component regulatory system</keyword>
<evidence type="ECO:0000256" key="6">
    <source>
        <dbReference type="ARBA" id="ARBA00023125"/>
    </source>
</evidence>
<dbReference type="Gene3D" id="3.40.50.2300">
    <property type="match status" value="1"/>
</dbReference>
<keyword evidence="2" id="KW-0963">Cytoplasm</keyword>
<gene>
    <name evidence="14" type="ORF">JDN41_13455</name>
</gene>
<dbReference type="Proteomes" id="UP000623250">
    <property type="component" value="Unassembled WGS sequence"/>
</dbReference>
<feature type="DNA-binding region" description="OmpR/PhoB-type" evidence="11">
    <location>
        <begin position="133"/>
        <end position="233"/>
    </location>
</feature>
<evidence type="ECO:0000256" key="8">
    <source>
        <dbReference type="ARBA" id="ARBA00023163"/>
    </source>
</evidence>
<dbReference type="GO" id="GO:0032993">
    <property type="term" value="C:protein-DNA complex"/>
    <property type="evidence" value="ECO:0007669"/>
    <property type="project" value="TreeGrafter"/>
</dbReference>
<dbReference type="FunFam" id="3.40.50.2300:FF:000001">
    <property type="entry name" value="DNA-binding response regulator PhoB"/>
    <property type="match status" value="1"/>
</dbReference>
<dbReference type="InterPro" id="IPR036388">
    <property type="entry name" value="WH-like_DNA-bd_sf"/>
</dbReference>
<dbReference type="GO" id="GO:0000156">
    <property type="term" value="F:phosphorelay response regulator activity"/>
    <property type="evidence" value="ECO:0007669"/>
    <property type="project" value="TreeGrafter"/>
</dbReference>
<feature type="domain" description="OmpR/PhoB-type" evidence="13">
    <location>
        <begin position="133"/>
        <end position="233"/>
    </location>
</feature>
<dbReference type="PANTHER" id="PTHR48111">
    <property type="entry name" value="REGULATOR OF RPOS"/>
    <property type="match status" value="1"/>
</dbReference>
<dbReference type="CDD" id="cd00383">
    <property type="entry name" value="trans_reg_C"/>
    <property type="match status" value="1"/>
</dbReference>